<dbReference type="SUPFAM" id="SSF49772">
    <property type="entry name" value="Ecotin, trypsin inhibitor"/>
    <property type="match status" value="1"/>
</dbReference>
<proteinExistence type="inferred from homology"/>
<dbReference type="GO" id="GO:0004867">
    <property type="term" value="F:serine-type endopeptidase inhibitor activity"/>
    <property type="evidence" value="ECO:0007669"/>
    <property type="project" value="InterPro"/>
</dbReference>
<comment type="similarity">
    <text evidence="1">Belongs to the protease inhibitor I11 (ecotin) family.</text>
</comment>
<dbReference type="SMR" id="A0A3L6L8J2"/>
<organism evidence="2">
    <name type="scientific">Trypanosoma brucei equiperdum</name>
    <dbReference type="NCBI Taxonomy" id="630700"/>
    <lineage>
        <taxon>Eukaryota</taxon>
        <taxon>Discoba</taxon>
        <taxon>Euglenozoa</taxon>
        <taxon>Kinetoplastea</taxon>
        <taxon>Metakinetoplastina</taxon>
        <taxon>Trypanosomatida</taxon>
        <taxon>Trypanosomatidae</taxon>
        <taxon>Trypanosoma</taxon>
    </lineage>
</organism>
<dbReference type="PANTHER" id="PTHR35890:SF3">
    <property type="entry name" value="ECOTIN"/>
    <property type="match status" value="1"/>
</dbReference>
<dbReference type="Gene3D" id="2.60.40.550">
    <property type="entry name" value="Ecotin"/>
    <property type="match status" value="1"/>
</dbReference>
<gene>
    <name evidence="2" type="primary">ISP2</name>
    <name evidence="2" type="ORF">DPX39_050024800</name>
</gene>
<dbReference type="EMBL" id="QSBY01000005">
    <property type="protein sequence ID" value="RHW72386.1"/>
    <property type="molecule type" value="Genomic_DNA"/>
</dbReference>
<evidence type="ECO:0000256" key="1">
    <source>
        <dbReference type="ARBA" id="ARBA00010558"/>
    </source>
</evidence>
<name>A0A3L6L8J2_9TRYP</name>
<evidence type="ECO:0000313" key="2">
    <source>
        <dbReference type="EMBL" id="RHW72386.1"/>
    </source>
</evidence>
<reference evidence="2" key="1">
    <citation type="submission" date="2018-09" db="EMBL/GenBank/DDBJ databases">
        <title>whole genome sequence of T. equiperdum IVM-t1 strain.</title>
        <authorList>
            <person name="Suganuma K."/>
        </authorList>
    </citation>
    <scope>NUCLEOTIDE SEQUENCE [LARGE SCALE GENOMIC DNA]</scope>
    <source>
        <strain evidence="2">IVM-t1</strain>
    </source>
</reference>
<dbReference type="InterPro" id="IPR036198">
    <property type="entry name" value="Ecotin_sf"/>
</dbReference>
<dbReference type="Pfam" id="PF03974">
    <property type="entry name" value="Ecotin"/>
    <property type="match status" value="1"/>
</dbReference>
<dbReference type="AlphaFoldDB" id="A0A3L6L8J2"/>
<dbReference type="Proteomes" id="UP000266743">
    <property type="component" value="Chromosome 5"/>
</dbReference>
<dbReference type="PHI-base" id="PHI:11703"/>
<dbReference type="PANTHER" id="PTHR35890">
    <property type="match status" value="1"/>
</dbReference>
<accession>A0A3L6L8J2</accession>
<dbReference type="InterPro" id="IPR027438">
    <property type="entry name" value="Ecotin_C"/>
</dbReference>
<sequence length="154" mass="17810">MTDRPPTLADFKAPYPEPGPDQTCCIILLEEKPDEEENYRVELIPGRVMEDGLATGTVSGVVREEVIHGWGYSYYVVEMEPLVTTRRSIRSFHRPTRFVPVPTKHFIRYNSQLPVVVYLPHNTELRYRVWTPIDMQKVEPTEPEGLLKIEERAG</sequence>
<dbReference type="InterPro" id="IPR005658">
    <property type="entry name" value="Prot_inh_ecotin"/>
</dbReference>
<comment type="caution">
    <text evidence="2">The sequence shown here is derived from an EMBL/GenBank/DDBJ whole genome shotgun (WGS) entry which is preliminary data.</text>
</comment>
<dbReference type="Gene3D" id="4.10.1230.10">
    <property type="entry name" value="Ecotin, trypsin inhibitor"/>
    <property type="match status" value="1"/>
</dbReference>
<dbReference type="PIRSF" id="PIRSF006865">
    <property type="entry name" value="Prot_inh_ecotin"/>
    <property type="match status" value="1"/>
</dbReference>
<protein>
    <submittedName>
        <fullName evidence="2">Ecotin family (I11)</fullName>
    </submittedName>
</protein>